<evidence type="ECO:0000313" key="1">
    <source>
        <dbReference type="Proteomes" id="UP000790787"/>
    </source>
</evidence>
<gene>
    <name evidence="2" type="primary">LOC142164318</name>
</gene>
<reference evidence="1" key="1">
    <citation type="journal article" date="2014" name="Nat. Commun.">
        <title>The tobacco genome sequence and its comparison with those of tomato and potato.</title>
        <authorList>
            <person name="Sierro N."/>
            <person name="Battey J.N."/>
            <person name="Ouadi S."/>
            <person name="Bakaher N."/>
            <person name="Bovet L."/>
            <person name="Willig A."/>
            <person name="Goepfert S."/>
            <person name="Peitsch M.C."/>
            <person name="Ivanov N.V."/>
        </authorList>
    </citation>
    <scope>NUCLEOTIDE SEQUENCE [LARGE SCALE GENOMIC DNA]</scope>
</reference>
<evidence type="ECO:0000313" key="2">
    <source>
        <dbReference type="RefSeq" id="XP_075078403.1"/>
    </source>
</evidence>
<reference evidence="2" key="2">
    <citation type="submission" date="2025-08" db="UniProtKB">
        <authorList>
            <consortium name="RefSeq"/>
        </authorList>
    </citation>
    <scope>IDENTIFICATION</scope>
    <source>
        <tissue evidence="2">Leaf</tissue>
    </source>
</reference>
<organism evidence="1 2">
    <name type="scientific">Nicotiana tabacum</name>
    <name type="common">Common tobacco</name>
    <dbReference type="NCBI Taxonomy" id="4097"/>
    <lineage>
        <taxon>Eukaryota</taxon>
        <taxon>Viridiplantae</taxon>
        <taxon>Streptophyta</taxon>
        <taxon>Embryophyta</taxon>
        <taxon>Tracheophyta</taxon>
        <taxon>Spermatophyta</taxon>
        <taxon>Magnoliopsida</taxon>
        <taxon>eudicotyledons</taxon>
        <taxon>Gunneridae</taxon>
        <taxon>Pentapetalae</taxon>
        <taxon>asterids</taxon>
        <taxon>lamiids</taxon>
        <taxon>Solanales</taxon>
        <taxon>Solanaceae</taxon>
        <taxon>Nicotianoideae</taxon>
        <taxon>Nicotianeae</taxon>
        <taxon>Nicotiana</taxon>
    </lineage>
</organism>
<name>A0AC58S0A6_TOBAC</name>
<accession>A0AC58S0A6</accession>
<keyword evidence="1" id="KW-1185">Reference proteome</keyword>
<sequence length="119" mass="13957">MRRCRSLVGWVEPGKARLLDSDLVRYALEKVRLIEDWLSVVQSIHKSYADRRACDVTFMVGERILLKVSLKKGMMRFEKKDFNLVQLNKDLTYVEELAAILDRLVQKLRSKNIDSMKVQ</sequence>
<dbReference type="RefSeq" id="XP_075078403.1">
    <property type="nucleotide sequence ID" value="XM_075222302.1"/>
</dbReference>
<proteinExistence type="predicted"/>
<dbReference type="Proteomes" id="UP000790787">
    <property type="component" value="Chromosome 1"/>
</dbReference>
<protein>
    <submittedName>
        <fullName evidence="2">Uncharacterized protein LOC142164318</fullName>
    </submittedName>
</protein>